<feature type="domain" description="Putative zinc-finger" evidence="13">
    <location>
        <begin position="8"/>
        <end position="34"/>
    </location>
</feature>
<dbReference type="Gene3D" id="1.10.10.1320">
    <property type="entry name" value="Anti-sigma factor, zinc-finger domain"/>
    <property type="match status" value="1"/>
</dbReference>
<evidence type="ECO:0000256" key="3">
    <source>
        <dbReference type="ARBA" id="ARBA00022475"/>
    </source>
</evidence>
<dbReference type="PANTHER" id="PTHR37461:SF1">
    <property type="entry name" value="ANTI-SIGMA-K FACTOR RSKA"/>
    <property type="match status" value="1"/>
</dbReference>
<evidence type="ECO:0000256" key="8">
    <source>
        <dbReference type="ARBA" id="ARBA00024438"/>
    </source>
</evidence>
<dbReference type="GO" id="GO:0005886">
    <property type="term" value="C:plasma membrane"/>
    <property type="evidence" value="ECO:0007669"/>
    <property type="project" value="UniProtKB-SubCell"/>
</dbReference>
<dbReference type="InterPro" id="IPR018764">
    <property type="entry name" value="RskA_C"/>
</dbReference>
<feature type="compositionally biased region" description="Acidic residues" evidence="11">
    <location>
        <begin position="70"/>
        <end position="83"/>
    </location>
</feature>
<evidence type="ECO:0000256" key="10">
    <source>
        <dbReference type="ARBA" id="ARBA00030803"/>
    </source>
</evidence>
<dbReference type="STRING" id="192814.GCA_900166575_03306"/>
<protein>
    <recommendedName>
        <fullName evidence="8">Anti-sigma-W factor RsiW</fullName>
    </recommendedName>
    <alternativeName>
        <fullName evidence="10">Regulator of SigK</fullName>
    </alternativeName>
    <alternativeName>
        <fullName evidence="9">Sigma-K anti-sigma factor RskA</fullName>
    </alternativeName>
</protein>
<reference evidence="14 15" key="1">
    <citation type="journal article" date="2003" name="Int. J. Syst. Evol. Microbiol.">
        <title>Halobacillus salinus sp. nov., isolated from a salt lake on the coast of the East Sea in Korea.</title>
        <authorList>
            <person name="Yoon J.H."/>
            <person name="Kang K.H."/>
            <person name="Park Y.H."/>
        </authorList>
    </citation>
    <scope>NUCLEOTIDE SEQUENCE [LARGE SCALE GENOMIC DNA]</scope>
    <source>
        <strain evidence="14 15">HSL-3</strain>
    </source>
</reference>
<evidence type="ECO:0000256" key="5">
    <source>
        <dbReference type="ARBA" id="ARBA00022989"/>
    </source>
</evidence>
<dbReference type="RefSeq" id="WP_135328029.1">
    <property type="nucleotide sequence ID" value="NZ_SRJC01000003.1"/>
</dbReference>
<evidence type="ECO:0000256" key="2">
    <source>
        <dbReference type="ARBA" id="ARBA00004236"/>
    </source>
</evidence>
<keyword evidence="15" id="KW-1185">Reference proteome</keyword>
<evidence type="ECO:0000259" key="12">
    <source>
        <dbReference type="Pfam" id="PF10099"/>
    </source>
</evidence>
<evidence type="ECO:0000256" key="9">
    <source>
        <dbReference type="ARBA" id="ARBA00029829"/>
    </source>
</evidence>
<dbReference type="EMBL" id="SRJC01000003">
    <property type="protein sequence ID" value="TGB02392.1"/>
    <property type="molecule type" value="Genomic_DNA"/>
</dbReference>
<feature type="compositionally biased region" description="Basic and acidic residues" evidence="11">
    <location>
        <begin position="89"/>
        <end position="103"/>
    </location>
</feature>
<evidence type="ECO:0000256" key="4">
    <source>
        <dbReference type="ARBA" id="ARBA00022692"/>
    </source>
</evidence>
<organism evidence="14 15">
    <name type="scientific">Halobacillus salinus</name>
    <dbReference type="NCBI Taxonomy" id="192814"/>
    <lineage>
        <taxon>Bacteria</taxon>
        <taxon>Bacillati</taxon>
        <taxon>Bacillota</taxon>
        <taxon>Bacilli</taxon>
        <taxon>Bacillales</taxon>
        <taxon>Bacillaceae</taxon>
        <taxon>Halobacillus</taxon>
    </lineage>
</organism>
<dbReference type="Proteomes" id="UP000297982">
    <property type="component" value="Unassembled WGS sequence"/>
</dbReference>
<dbReference type="InterPro" id="IPR051474">
    <property type="entry name" value="Anti-sigma-K/W_factor"/>
</dbReference>
<comment type="subcellular location">
    <subcellularLocation>
        <location evidence="2">Cell membrane</location>
    </subcellularLocation>
    <subcellularLocation>
        <location evidence="1">Membrane</location>
        <topology evidence="1">Single-pass membrane protein</topology>
    </subcellularLocation>
</comment>
<evidence type="ECO:0000256" key="11">
    <source>
        <dbReference type="SAM" id="MobiDB-lite"/>
    </source>
</evidence>
<dbReference type="InterPro" id="IPR041916">
    <property type="entry name" value="Anti_sigma_zinc_sf"/>
</dbReference>
<evidence type="ECO:0000256" key="1">
    <source>
        <dbReference type="ARBA" id="ARBA00004167"/>
    </source>
</evidence>
<accession>A0A4Z0H0S2</accession>
<comment type="similarity">
    <text evidence="7">Belongs to the zinc-associated anti-sigma factor (ZAS) superfamily. Anti-sigma-W factor family.</text>
</comment>
<evidence type="ECO:0000259" key="13">
    <source>
        <dbReference type="Pfam" id="PF13490"/>
    </source>
</evidence>
<keyword evidence="5" id="KW-1133">Transmembrane helix</keyword>
<keyword evidence="3" id="KW-1003">Cell membrane</keyword>
<dbReference type="InterPro" id="IPR027383">
    <property type="entry name" value="Znf_put"/>
</dbReference>
<sequence length="258" mass="28601">MRECEKVLDYFNDELSEGEKEQFERHLESCEDCREEIEELRSLTDDLPFSSEPVDPPEGMKDRVLGAVFAEEETEEKSQEEENVVPLEQHLEQDSSREVDRPTRSNRQAWLMRGLAAALVASLVGNVFALTGGEETVSEPPAVESTDQVNQRVSLEGESTPARASAAMIRQNGSQLLTLQAEQLEPLQGDEVYQVWLLNGDEPYRAGTFVANQNGEGAVAFSMDQLPSELDWDAVAISKEPNAQSQTPQGEVILSSSL</sequence>
<feature type="region of interest" description="Disordered" evidence="11">
    <location>
        <begin position="41"/>
        <end position="103"/>
    </location>
</feature>
<gene>
    <name evidence="14" type="ORF">E4663_13710</name>
</gene>
<dbReference type="Pfam" id="PF10099">
    <property type="entry name" value="RskA_C"/>
    <property type="match status" value="1"/>
</dbReference>
<dbReference type="GO" id="GO:0006417">
    <property type="term" value="P:regulation of translation"/>
    <property type="evidence" value="ECO:0007669"/>
    <property type="project" value="TreeGrafter"/>
</dbReference>
<dbReference type="PANTHER" id="PTHR37461">
    <property type="entry name" value="ANTI-SIGMA-K FACTOR RSKA"/>
    <property type="match status" value="1"/>
</dbReference>
<dbReference type="GO" id="GO:0016989">
    <property type="term" value="F:sigma factor antagonist activity"/>
    <property type="evidence" value="ECO:0007669"/>
    <property type="project" value="TreeGrafter"/>
</dbReference>
<feature type="domain" description="Anti-sigma K factor RskA C-terminal" evidence="12">
    <location>
        <begin position="114"/>
        <end position="252"/>
    </location>
</feature>
<proteinExistence type="inferred from homology"/>
<dbReference type="AlphaFoldDB" id="A0A4Z0H0S2"/>
<evidence type="ECO:0000256" key="7">
    <source>
        <dbReference type="ARBA" id="ARBA00024353"/>
    </source>
</evidence>
<comment type="caution">
    <text evidence="14">The sequence shown here is derived from an EMBL/GenBank/DDBJ whole genome shotgun (WGS) entry which is preliminary data.</text>
</comment>
<evidence type="ECO:0000313" key="15">
    <source>
        <dbReference type="Proteomes" id="UP000297982"/>
    </source>
</evidence>
<keyword evidence="4" id="KW-0812">Transmembrane</keyword>
<dbReference type="Pfam" id="PF13490">
    <property type="entry name" value="zf-HC2"/>
    <property type="match status" value="1"/>
</dbReference>
<evidence type="ECO:0000256" key="6">
    <source>
        <dbReference type="ARBA" id="ARBA00023136"/>
    </source>
</evidence>
<evidence type="ECO:0000313" key="14">
    <source>
        <dbReference type="EMBL" id="TGB02392.1"/>
    </source>
</evidence>
<keyword evidence="6" id="KW-0472">Membrane</keyword>
<name>A0A4Z0H0S2_9BACI</name>